<dbReference type="PROSITE" id="PS00061">
    <property type="entry name" value="ADH_SHORT"/>
    <property type="match status" value="1"/>
</dbReference>
<dbReference type="PRINTS" id="PR00081">
    <property type="entry name" value="GDHRDH"/>
</dbReference>
<evidence type="ECO:0000313" key="4">
    <source>
        <dbReference type="Proteomes" id="UP000742460"/>
    </source>
</evidence>
<dbReference type="Proteomes" id="UP000742460">
    <property type="component" value="Unassembled WGS sequence"/>
</dbReference>
<reference evidence="3" key="2">
    <citation type="submission" date="2021-09" db="EMBL/GenBank/DDBJ databases">
        <authorList>
            <person name="Gilroy R."/>
        </authorList>
    </citation>
    <scope>NUCLEOTIDE SEQUENCE</scope>
    <source>
        <strain evidence="3">ChiGjej5B5-22894</strain>
    </source>
</reference>
<dbReference type="InterPro" id="IPR020904">
    <property type="entry name" value="Sc_DH/Rdtase_CS"/>
</dbReference>
<dbReference type="InterPro" id="IPR002347">
    <property type="entry name" value="SDR_fam"/>
</dbReference>
<proteinExistence type="inferred from homology"/>
<dbReference type="PANTHER" id="PTHR44196:SF1">
    <property type="entry name" value="DEHYDROGENASE_REDUCTASE SDR FAMILY MEMBER 7B"/>
    <property type="match status" value="1"/>
</dbReference>
<name>A0A921MUP5_9MICO</name>
<accession>A0A921MUP5</accession>
<dbReference type="GO" id="GO:0016491">
    <property type="term" value="F:oxidoreductase activity"/>
    <property type="evidence" value="ECO:0007669"/>
    <property type="project" value="UniProtKB-KW"/>
</dbReference>
<evidence type="ECO:0000256" key="2">
    <source>
        <dbReference type="ARBA" id="ARBA00023002"/>
    </source>
</evidence>
<protein>
    <submittedName>
        <fullName evidence="3">SDR family NAD(P)-dependent oxidoreductase</fullName>
    </submittedName>
</protein>
<dbReference type="EMBL" id="DYUE01000129">
    <property type="protein sequence ID" value="HJG91083.1"/>
    <property type="molecule type" value="Genomic_DNA"/>
</dbReference>
<dbReference type="Pfam" id="PF00106">
    <property type="entry name" value="adh_short"/>
    <property type="match status" value="1"/>
</dbReference>
<dbReference type="PANTHER" id="PTHR44196">
    <property type="entry name" value="DEHYDROGENASE/REDUCTASE SDR FAMILY MEMBER 7B"/>
    <property type="match status" value="1"/>
</dbReference>
<evidence type="ECO:0000256" key="1">
    <source>
        <dbReference type="ARBA" id="ARBA00006484"/>
    </source>
</evidence>
<dbReference type="SUPFAM" id="SSF51735">
    <property type="entry name" value="NAD(P)-binding Rossmann-fold domains"/>
    <property type="match status" value="1"/>
</dbReference>
<organism evidence="3 4">
    <name type="scientific">Brachybacterium massiliense</name>
    <dbReference type="NCBI Taxonomy" id="1755098"/>
    <lineage>
        <taxon>Bacteria</taxon>
        <taxon>Bacillati</taxon>
        <taxon>Actinomycetota</taxon>
        <taxon>Actinomycetes</taxon>
        <taxon>Micrococcales</taxon>
        <taxon>Dermabacteraceae</taxon>
        <taxon>Brachybacterium</taxon>
    </lineage>
</organism>
<comment type="similarity">
    <text evidence="1">Belongs to the short-chain dehydrogenases/reductases (SDR) family.</text>
</comment>
<dbReference type="AlphaFoldDB" id="A0A921MUP5"/>
<evidence type="ECO:0000313" key="3">
    <source>
        <dbReference type="EMBL" id="HJG91083.1"/>
    </source>
</evidence>
<comment type="caution">
    <text evidence="3">The sequence shown here is derived from an EMBL/GenBank/DDBJ whole genome shotgun (WGS) entry which is preliminary data.</text>
</comment>
<dbReference type="Gene3D" id="3.40.50.720">
    <property type="entry name" value="NAD(P)-binding Rossmann-like Domain"/>
    <property type="match status" value="1"/>
</dbReference>
<reference evidence="3" key="1">
    <citation type="journal article" date="2021" name="PeerJ">
        <title>Extensive microbial diversity within the chicken gut microbiome revealed by metagenomics and culture.</title>
        <authorList>
            <person name="Gilroy R."/>
            <person name="Ravi A."/>
            <person name="Getino M."/>
            <person name="Pursley I."/>
            <person name="Horton D.L."/>
            <person name="Alikhan N.F."/>
            <person name="Baker D."/>
            <person name="Gharbi K."/>
            <person name="Hall N."/>
            <person name="Watson M."/>
            <person name="Adriaenssens E.M."/>
            <person name="Foster-Nyarko E."/>
            <person name="Jarju S."/>
            <person name="Secka A."/>
            <person name="Antonio M."/>
            <person name="Oren A."/>
            <person name="Chaudhuri R.R."/>
            <person name="La Ragione R."/>
            <person name="Hildebrand F."/>
            <person name="Pallen M.J."/>
        </authorList>
    </citation>
    <scope>NUCLEOTIDE SEQUENCE</scope>
    <source>
        <strain evidence="3">ChiGjej5B5-22894</strain>
    </source>
</reference>
<sequence>MDTTDALHTTTSSPLTALVTGATSGIGREVTLQLADAGWRVIAVGRDQQALEQLGAASERISPRAADLLEDDLAGLVPEQLDALVHAAGISGGDGVEQTGSEEWSRMLTLNVTAGAQLARHALPALRRSRGTIVFLNSGAGTAARPRNAVYAASKHALRALANGLRVEEESNGVRVSSVYPGPTDTPMFTGDVDRSELIRPASVAAAVLTAITASPDVQLTDIHVRPRRELSW</sequence>
<gene>
    <name evidence="3" type="ORF">K8V81_05100</name>
</gene>
<dbReference type="InterPro" id="IPR036291">
    <property type="entry name" value="NAD(P)-bd_dom_sf"/>
</dbReference>
<keyword evidence="2" id="KW-0560">Oxidoreductase</keyword>
<dbReference type="GO" id="GO:0016020">
    <property type="term" value="C:membrane"/>
    <property type="evidence" value="ECO:0007669"/>
    <property type="project" value="TreeGrafter"/>
</dbReference>